<feature type="region of interest" description="Disordered" evidence="1">
    <location>
        <begin position="167"/>
        <end position="190"/>
    </location>
</feature>
<reference evidence="2" key="1">
    <citation type="submission" date="2023-10" db="EMBL/GenBank/DDBJ databases">
        <authorList>
            <person name="Chen Y."/>
            <person name="Shah S."/>
            <person name="Dougan E. K."/>
            <person name="Thang M."/>
            <person name="Chan C."/>
        </authorList>
    </citation>
    <scope>NUCLEOTIDE SEQUENCE [LARGE SCALE GENOMIC DNA]</scope>
</reference>
<accession>A0ABN9TDV4</accession>
<protein>
    <submittedName>
        <fullName evidence="2">Uncharacterized protein</fullName>
    </submittedName>
</protein>
<feature type="compositionally biased region" description="Low complexity" evidence="1">
    <location>
        <begin position="108"/>
        <end position="121"/>
    </location>
</feature>
<feature type="non-terminal residue" evidence="2">
    <location>
        <position position="1"/>
    </location>
</feature>
<proteinExistence type="predicted"/>
<feature type="compositionally biased region" description="Low complexity" evidence="1">
    <location>
        <begin position="27"/>
        <end position="38"/>
    </location>
</feature>
<organism evidence="2 3">
    <name type="scientific">Prorocentrum cordatum</name>
    <dbReference type="NCBI Taxonomy" id="2364126"/>
    <lineage>
        <taxon>Eukaryota</taxon>
        <taxon>Sar</taxon>
        <taxon>Alveolata</taxon>
        <taxon>Dinophyceae</taxon>
        <taxon>Prorocentrales</taxon>
        <taxon>Prorocentraceae</taxon>
        <taxon>Prorocentrum</taxon>
    </lineage>
</organism>
<comment type="caution">
    <text evidence="2">The sequence shown here is derived from an EMBL/GenBank/DDBJ whole genome shotgun (WGS) entry which is preliminary data.</text>
</comment>
<feature type="region of interest" description="Disordered" evidence="1">
    <location>
        <begin position="14"/>
        <end position="62"/>
    </location>
</feature>
<feature type="compositionally biased region" description="Polar residues" evidence="1">
    <location>
        <begin position="39"/>
        <end position="62"/>
    </location>
</feature>
<dbReference type="EMBL" id="CAUYUJ010014617">
    <property type="protein sequence ID" value="CAK0843939.1"/>
    <property type="molecule type" value="Genomic_DNA"/>
</dbReference>
<sequence length="190" mass="19274">VQLPLKFNALATATRSARPQTLDRRAVPAAPVATSSATSECSVGSQGTSGENSLRGTSTVCSLSSHGLTPCSAMASAAAKGNQLAGAGEPPASEPRPQPEESPRRGLARAVSPARSASPSRGFPGSLQVRLGIVPPPMGVISAAQAPQAPRAQLVRMPQAGPQLLQGVAQPQPWPAPQVQVHPQVPGRPA</sequence>
<evidence type="ECO:0000313" key="3">
    <source>
        <dbReference type="Proteomes" id="UP001189429"/>
    </source>
</evidence>
<keyword evidence="3" id="KW-1185">Reference proteome</keyword>
<gene>
    <name evidence="2" type="ORF">PCOR1329_LOCUS38131</name>
</gene>
<name>A0ABN9TDV4_9DINO</name>
<evidence type="ECO:0000313" key="2">
    <source>
        <dbReference type="EMBL" id="CAK0843939.1"/>
    </source>
</evidence>
<dbReference type="Proteomes" id="UP001189429">
    <property type="component" value="Unassembled WGS sequence"/>
</dbReference>
<feature type="region of interest" description="Disordered" evidence="1">
    <location>
        <begin position="81"/>
        <end position="126"/>
    </location>
</feature>
<evidence type="ECO:0000256" key="1">
    <source>
        <dbReference type="SAM" id="MobiDB-lite"/>
    </source>
</evidence>